<organism evidence="14 15">
    <name type="scientific">Phascolomyces articulosus</name>
    <dbReference type="NCBI Taxonomy" id="60185"/>
    <lineage>
        <taxon>Eukaryota</taxon>
        <taxon>Fungi</taxon>
        <taxon>Fungi incertae sedis</taxon>
        <taxon>Mucoromycota</taxon>
        <taxon>Mucoromycotina</taxon>
        <taxon>Mucoromycetes</taxon>
        <taxon>Mucorales</taxon>
        <taxon>Lichtheimiaceae</taxon>
        <taxon>Phascolomyces</taxon>
    </lineage>
</organism>
<evidence type="ECO:0000256" key="7">
    <source>
        <dbReference type="ARBA" id="ARBA00023288"/>
    </source>
</evidence>
<keyword evidence="5 11" id="KW-0472">Membrane</keyword>
<evidence type="ECO:0000256" key="5">
    <source>
        <dbReference type="ARBA" id="ARBA00023136"/>
    </source>
</evidence>
<reference evidence="14" key="2">
    <citation type="submission" date="2023-02" db="EMBL/GenBank/DDBJ databases">
        <authorList>
            <consortium name="DOE Joint Genome Institute"/>
            <person name="Mondo S.J."/>
            <person name="Chang Y."/>
            <person name="Wang Y."/>
            <person name="Ahrendt S."/>
            <person name="Andreopoulos W."/>
            <person name="Barry K."/>
            <person name="Beard J."/>
            <person name="Benny G.L."/>
            <person name="Blankenship S."/>
            <person name="Bonito G."/>
            <person name="Cuomo C."/>
            <person name="Desiro A."/>
            <person name="Gervers K.A."/>
            <person name="Hundley H."/>
            <person name="Kuo A."/>
            <person name="LaButti K."/>
            <person name="Lang B.F."/>
            <person name="Lipzen A."/>
            <person name="O'Donnell K."/>
            <person name="Pangilinan J."/>
            <person name="Reynolds N."/>
            <person name="Sandor L."/>
            <person name="Smith M.W."/>
            <person name="Tsang A."/>
            <person name="Grigoriev I.V."/>
            <person name="Stajich J.E."/>
            <person name="Spatafora J.W."/>
        </authorList>
    </citation>
    <scope>NUCLEOTIDE SEQUENCE</scope>
    <source>
        <strain evidence="14">RSA 2281</strain>
    </source>
</reference>
<reference evidence="14" key="1">
    <citation type="journal article" date="2022" name="IScience">
        <title>Evolution of zygomycete secretomes and the origins of terrestrial fungal ecologies.</title>
        <authorList>
            <person name="Chang Y."/>
            <person name="Wang Y."/>
            <person name="Mondo S."/>
            <person name="Ahrendt S."/>
            <person name="Andreopoulos W."/>
            <person name="Barry K."/>
            <person name="Beard J."/>
            <person name="Benny G.L."/>
            <person name="Blankenship S."/>
            <person name="Bonito G."/>
            <person name="Cuomo C."/>
            <person name="Desiro A."/>
            <person name="Gervers K.A."/>
            <person name="Hundley H."/>
            <person name="Kuo A."/>
            <person name="LaButti K."/>
            <person name="Lang B.F."/>
            <person name="Lipzen A."/>
            <person name="O'Donnell K."/>
            <person name="Pangilinan J."/>
            <person name="Reynolds N."/>
            <person name="Sandor L."/>
            <person name="Smith M.E."/>
            <person name="Tsang A."/>
            <person name="Grigoriev I.V."/>
            <person name="Stajich J.E."/>
            <person name="Spatafora J.W."/>
        </authorList>
    </citation>
    <scope>NUCLEOTIDE SEQUENCE</scope>
    <source>
        <strain evidence="14">RSA 2281</strain>
    </source>
</reference>
<comment type="domain">
    <text evidence="11">The DHHC domain is required for palmitoyltransferase activity.</text>
</comment>
<evidence type="ECO:0000313" key="14">
    <source>
        <dbReference type="EMBL" id="KAI9264291.1"/>
    </source>
</evidence>
<dbReference type="PROSITE" id="PS50216">
    <property type="entry name" value="DHHC"/>
    <property type="match status" value="1"/>
</dbReference>
<dbReference type="AlphaFoldDB" id="A0AAD5KAM0"/>
<keyword evidence="7" id="KW-0449">Lipoprotein</keyword>
<evidence type="ECO:0000256" key="2">
    <source>
        <dbReference type="ARBA" id="ARBA00022679"/>
    </source>
</evidence>
<dbReference type="PANTHER" id="PTHR22883">
    <property type="entry name" value="ZINC FINGER DHHC DOMAIN CONTAINING PROTEIN"/>
    <property type="match status" value="1"/>
</dbReference>
<dbReference type="Proteomes" id="UP001209540">
    <property type="component" value="Unassembled WGS sequence"/>
</dbReference>
<evidence type="ECO:0000256" key="6">
    <source>
        <dbReference type="ARBA" id="ARBA00023139"/>
    </source>
</evidence>
<evidence type="ECO:0000256" key="9">
    <source>
        <dbReference type="ARBA" id="ARBA00023463"/>
    </source>
</evidence>
<comment type="subcellular location">
    <subcellularLocation>
        <location evidence="1">Endomembrane system</location>
        <topology evidence="1">Multi-pass membrane protein</topology>
    </subcellularLocation>
</comment>
<evidence type="ECO:0000259" key="13">
    <source>
        <dbReference type="Pfam" id="PF01529"/>
    </source>
</evidence>
<feature type="transmembrane region" description="Helical" evidence="11">
    <location>
        <begin position="108"/>
        <end position="135"/>
    </location>
</feature>
<comment type="catalytic activity">
    <reaction evidence="10 11">
        <text>L-cysteinyl-[protein] + hexadecanoyl-CoA = S-hexadecanoyl-L-cysteinyl-[protein] + CoA</text>
        <dbReference type="Rhea" id="RHEA:36683"/>
        <dbReference type="Rhea" id="RHEA-COMP:10131"/>
        <dbReference type="Rhea" id="RHEA-COMP:11032"/>
        <dbReference type="ChEBI" id="CHEBI:29950"/>
        <dbReference type="ChEBI" id="CHEBI:57287"/>
        <dbReference type="ChEBI" id="CHEBI:57379"/>
        <dbReference type="ChEBI" id="CHEBI:74151"/>
        <dbReference type="EC" id="2.3.1.225"/>
    </reaction>
</comment>
<feature type="transmembrane region" description="Helical" evidence="11">
    <location>
        <begin position="256"/>
        <end position="279"/>
    </location>
</feature>
<evidence type="ECO:0000256" key="11">
    <source>
        <dbReference type="RuleBase" id="RU079119"/>
    </source>
</evidence>
<keyword evidence="2 11" id="KW-0808">Transferase</keyword>
<dbReference type="GO" id="GO:0005783">
    <property type="term" value="C:endoplasmic reticulum"/>
    <property type="evidence" value="ECO:0007669"/>
    <property type="project" value="TreeGrafter"/>
</dbReference>
<feature type="transmembrane region" description="Helical" evidence="11">
    <location>
        <begin position="299"/>
        <end position="325"/>
    </location>
</feature>
<evidence type="ECO:0000256" key="4">
    <source>
        <dbReference type="ARBA" id="ARBA00022989"/>
    </source>
</evidence>
<dbReference type="PANTHER" id="PTHR22883:SF43">
    <property type="entry name" value="PALMITOYLTRANSFERASE APP"/>
    <property type="match status" value="1"/>
</dbReference>
<protein>
    <recommendedName>
        <fullName evidence="11">Palmitoyltransferase</fullName>
        <ecNumber evidence="11">2.3.1.225</ecNumber>
    </recommendedName>
</protein>
<dbReference type="EMBL" id="JAIXMP010000012">
    <property type="protein sequence ID" value="KAI9264291.1"/>
    <property type="molecule type" value="Genomic_DNA"/>
</dbReference>
<keyword evidence="15" id="KW-1185">Reference proteome</keyword>
<accession>A0AAD5KAM0</accession>
<dbReference type="GO" id="GO:0005794">
    <property type="term" value="C:Golgi apparatus"/>
    <property type="evidence" value="ECO:0007669"/>
    <property type="project" value="TreeGrafter"/>
</dbReference>
<evidence type="ECO:0000256" key="1">
    <source>
        <dbReference type="ARBA" id="ARBA00004127"/>
    </source>
</evidence>
<dbReference type="GO" id="GO:0019706">
    <property type="term" value="F:protein-cysteine S-palmitoyltransferase activity"/>
    <property type="evidence" value="ECO:0007669"/>
    <property type="project" value="UniProtKB-EC"/>
</dbReference>
<keyword evidence="8 11" id="KW-0012">Acyltransferase</keyword>
<sequence>MQSANSPSSLLLPSPSSRQQLQLQLQQQRRRNSHCESIPSPDPRSYFVASMHQQHMINEESFENYNLNHNNGQQEHLPLPSSPPPRAIRVTTKRNYQLFPGRFLTSRAYWAFFLSLVVLIAPSVLFIVFVCPWLWLHIHPAIPILFAYLFVLALASMLKTSWTDPGILPRNLDIPPLSPNNDTTSDDMGVPYESIPPPKDVLIKGEMIRLKYCDTCRLYRPPRASHCRQCNNCVENEDHHCIWLNNCVGKRNYRPFFIFIVTSVTLCLYVVAFSLVHLIRLYYDNNRSFGIALSKAPVSLLLAILCFILVIPVGGLTSYHCFLVIRGVTTHEQLRSAVAMRPFEHQLFDMGNPFVNMFHVLCRPQPKSYLARRKHAEEWYELPYRQQQQQQPLPQQQAEPSSKAS</sequence>
<feature type="domain" description="Palmitoyltransferase DHHC" evidence="13">
    <location>
        <begin position="209"/>
        <end position="335"/>
    </location>
</feature>
<gene>
    <name evidence="14" type="ORF">BDA99DRAFT_508929</name>
</gene>
<dbReference type="Pfam" id="PF01529">
    <property type="entry name" value="DHHC"/>
    <property type="match status" value="1"/>
</dbReference>
<feature type="region of interest" description="Disordered" evidence="12">
    <location>
        <begin position="385"/>
        <end position="405"/>
    </location>
</feature>
<dbReference type="InterPro" id="IPR039859">
    <property type="entry name" value="PFA4/ZDH16/20/ERF2-like"/>
</dbReference>
<evidence type="ECO:0000256" key="3">
    <source>
        <dbReference type="ARBA" id="ARBA00022692"/>
    </source>
</evidence>
<evidence type="ECO:0000313" key="15">
    <source>
        <dbReference type="Proteomes" id="UP001209540"/>
    </source>
</evidence>
<keyword evidence="4 11" id="KW-1133">Transmembrane helix</keyword>
<name>A0AAD5KAM0_9FUNG</name>
<evidence type="ECO:0000256" key="12">
    <source>
        <dbReference type="SAM" id="MobiDB-lite"/>
    </source>
</evidence>
<dbReference type="InterPro" id="IPR001594">
    <property type="entry name" value="Palmitoyltrfase_DHHC"/>
</dbReference>
<proteinExistence type="inferred from homology"/>
<feature type="transmembrane region" description="Helical" evidence="11">
    <location>
        <begin position="141"/>
        <end position="158"/>
    </location>
</feature>
<evidence type="ECO:0000256" key="10">
    <source>
        <dbReference type="ARBA" id="ARBA00048048"/>
    </source>
</evidence>
<feature type="compositionally biased region" description="Low complexity" evidence="12">
    <location>
        <begin position="386"/>
        <end position="397"/>
    </location>
</feature>
<keyword evidence="6" id="KW-0564">Palmitate</keyword>
<dbReference type="GO" id="GO:0006612">
    <property type="term" value="P:protein targeting to membrane"/>
    <property type="evidence" value="ECO:0007669"/>
    <property type="project" value="TreeGrafter"/>
</dbReference>
<evidence type="ECO:0000256" key="8">
    <source>
        <dbReference type="ARBA" id="ARBA00023315"/>
    </source>
</evidence>
<dbReference type="EC" id="2.3.1.225" evidence="11"/>
<comment type="similarity">
    <text evidence="9">Belongs to the DHHC palmitoyltransferase family. ERF2/ZDHHC9 subfamily.</text>
</comment>
<comment type="caution">
    <text evidence="14">The sequence shown here is derived from an EMBL/GenBank/DDBJ whole genome shotgun (WGS) entry which is preliminary data.</text>
</comment>
<keyword evidence="3 11" id="KW-0812">Transmembrane</keyword>